<keyword evidence="2" id="KW-1185">Reference proteome</keyword>
<sequence>MIEANSTANFLNPNPPKRKQMISFSFNNYYYQEKNKKLQYHSNAHLDNFVVIQNGSSILAPVDFDLAYCKEEFINIDFDFDAQISNSQTYQENKNYGKFELEQWLFYQDQERIGLELAIGGMDMILASHMFLEKQKTDVEEFFEILLRDQMRIGYLEGMQLKEDSSLFYQRMDQIQVIIKEALSMTQDIIS</sequence>
<comment type="caution">
    <text evidence="1">The sequence shown here is derived from an EMBL/GenBank/DDBJ whole genome shotgun (WGS) entry which is preliminary data.</text>
</comment>
<dbReference type="AlphaFoldDB" id="A0A8S1WL06"/>
<protein>
    <submittedName>
        <fullName evidence="1">Uncharacterized protein</fullName>
    </submittedName>
</protein>
<accession>A0A8S1WL06</accession>
<evidence type="ECO:0000313" key="2">
    <source>
        <dbReference type="Proteomes" id="UP000689195"/>
    </source>
</evidence>
<organism evidence="1 2">
    <name type="scientific">Paramecium pentaurelia</name>
    <dbReference type="NCBI Taxonomy" id="43138"/>
    <lineage>
        <taxon>Eukaryota</taxon>
        <taxon>Sar</taxon>
        <taxon>Alveolata</taxon>
        <taxon>Ciliophora</taxon>
        <taxon>Intramacronucleata</taxon>
        <taxon>Oligohymenophorea</taxon>
        <taxon>Peniculida</taxon>
        <taxon>Parameciidae</taxon>
        <taxon>Paramecium</taxon>
    </lineage>
</organism>
<gene>
    <name evidence="1" type="ORF">PPENT_87.1.T0970046</name>
</gene>
<reference evidence="1" key="1">
    <citation type="submission" date="2021-01" db="EMBL/GenBank/DDBJ databases">
        <authorList>
            <consortium name="Genoscope - CEA"/>
            <person name="William W."/>
        </authorList>
    </citation>
    <scope>NUCLEOTIDE SEQUENCE</scope>
</reference>
<name>A0A8S1WL06_9CILI</name>
<evidence type="ECO:0000313" key="1">
    <source>
        <dbReference type="EMBL" id="CAD8190648.1"/>
    </source>
</evidence>
<proteinExistence type="predicted"/>
<dbReference type="EMBL" id="CAJJDO010000097">
    <property type="protein sequence ID" value="CAD8190648.1"/>
    <property type="molecule type" value="Genomic_DNA"/>
</dbReference>
<dbReference type="OrthoDB" id="10255449at2759"/>
<dbReference type="Proteomes" id="UP000689195">
    <property type="component" value="Unassembled WGS sequence"/>
</dbReference>